<dbReference type="InterPro" id="IPR042099">
    <property type="entry name" value="ANL_N_sf"/>
</dbReference>
<dbReference type="eggNOG" id="KOG1177">
    <property type="taxonomic scope" value="Eukaryota"/>
</dbReference>
<comment type="catalytic activity">
    <reaction evidence="6">
        <text>octanoate + ATP + CoA = octanoyl-CoA + AMP + diphosphate</text>
        <dbReference type="Rhea" id="RHEA:33631"/>
        <dbReference type="ChEBI" id="CHEBI:25646"/>
        <dbReference type="ChEBI" id="CHEBI:30616"/>
        <dbReference type="ChEBI" id="CHEBI:33019"/>
        <dbReference type="ChEBI" id="CHEBI:57287"/>
        <dbReference type="ChEBI" id="CHEBI:57386"/>
        <dbReference type="ChEBI" id="CHEBI:456215"/>
    </reaction>
</comment>
<evidence type="ECO:0000256" key="7">
    <source>
        <dbReference type="ARBA" id="ARBA00048277"/>
    </source>
</evidence>
<dbReference type="STRING" id="32264.T1JXN2"/>
<keyword evidence="8" id="KW-1133">Transmembrane helix</keyword>
<keyword evidence="12" id="KW-1185">Reference proteome</keyword>
<dbReference type="InterPro" id="IPR000873">
    <property type="entry name" value="AMP-dep_synth/lig_dom"/>
</dbReference>
<reference evidence="11" key="2">
    <citation type="submission" date="2015-06" db="UniProtKB">
        <authorList>
            <consortium name="EnsemblMetazoa"/>
        </authorList>
    </citation>
    <scope>IDENTIFICATION</scope>
</reference>
<dbReference type="Pfam" id="PF13193">
    <property type="entry name" value="AMP-binding_C"/>
    <property type="match status" value="1"/>
</dbReference>
<evidence type="ECO:0000256" key="8">
    <source>
        <dbReference type="SAM" id="Phobius"/>
    </source>
</evidence>
<feature type="domain" description="AMP-dependent synthetase/ligase" evidence="9">
    <location>
        <begin position="108"/>
        <end position="496"/>
    </location>
</feature>
<evidence type="ECO:0000256" key="6">
    <source>
        <dbReference type="ARBA" id="ARBA00047319"/>
    </source>
</evidence>
<dbReference type="GO" id="GO:0006631">
    <property type="term" value="P:fatty acid metabolic process"/>
    <property type="evidence" value="ECO:0007669"/>
    <property type="project" value="TreeGrafter"/>
</dbReference>
<dbReference type="Gene3D" id="3.40.50.12780">
    <property type="entry name" value="N-terminal domain of ligase-like"/>
    <property type="match status" value="1"/>
</dbReference>
<keyword evidence="8" id="KW-0812">Transmembrane</keyword>
<evidence type="ECO:0000256" key="3">
    <source>
        <dbReference type="ARBA" id="ARBA00037247"/>
    </source>
</evidence>
<evidence type="ECO:0000313" key="11">
    <source>
        <dbReference type="EnsemblMetazoa" id="tetur02g12630.1"/>
    </source>
</evidence>
<evidence type="ECO:0000256" key="1">
    <source>
        <dbReference type="ARBA" id="ARBA00006432"/>
    </source>
</evidence>
<keyword evidence="8" id="KW-0472">Membrane</keyword>
<evidence type="ECO:0000256" key="4">
    <source>
        <dbReference type="ARBA" id="ARBA00039009"/>
    </source>
</evidence>
<organism evidence="11 12">
    <name type="scientific">Tetranychus urticae</name>
    <name type="common">Two-spotted spider mite</name>
    <dbReference type="NCBI Taxonomy" id="32264"/>
    <lineage>
        <taxon>Eukaryota</taxon>
        <taxon>Metazoa</taxon>
        <taxon>Ecdysozoa</taxon>
        <taxon>Arthropoda</taxon>
        <taxon>Chelicerata</taxon>
        <taxon>Arachnida</taxon>
        <taxon>Acari</taxon>
        <taxon>Acariformes</taxon>
        <taxon>Trombidiformes</taxon>
        <taxon>Prostigmata</taxon>
        <taxon>Eleutherengona</taxon>
        <taxon>Raphignathae</taxon>
        <taxon>Tetranychoidea</taxon>
        <taxon>Tetranychidae</taxon>
        <taxon>Tetranychus</taxon>
    </lineage>
</organism>
<feature type="domain" description="AMP-binding enzyme C-terminal" evidence="10">
    <location>
        <begin position="547"/>
        <end position="619"/>
    </location>
</feature>
<evidence type="ECO:0000259" key="10">
    <source>
        <dbReference type="Pfam" id="PF13193"/>
    </source>
</evidence>
<evidence type="ECO:0000256" key="2">
    <source>
        <dbReference type="ARBA" id="ARBA00022598"/>
    </source>
</evidence>
<dbReference type="EC" id="6.2.1.2" evidence="4"/>
<sequence>MLKRLCLVLNFEQYSKLPSFKSSSYLPNLFFFLVFFFISPFIFTSQINNCSNLVAQQPLRTLRTSNHLLQNHDTNDFDLPPYVHQKLSYAYGRSSKPFSIETLPQILEKRAAEDGSRVLFTLHHEEKTLTYAMLREQASRLASILHHKIGIAKGDMIGLWSLNTANWIIVKLAADFLGAVLVTINPYYKVDELAYLVQKSQCKILFMPGEESVQLSYNNFTEVVQDESFLQQVSQTKLGHFFLIDGVRKQSKYGKYPVHTFEDFPVSQSYPPIDFYQDPDDPSCLMFTSGTTGKPKGALLSSFSMLNDCDFASDRLGLHDDTVKICCPLPFFHSYAFTHGLYTSLVRNHPVVVTDYKFDVRSVSESIKKYECTVFLSTPTMVIDLMAYIGSKGISLDSLSTLCLGGAVLDPDIVRQIKTKIPSVTTVLNGYGSTELSPATTLCSWNDDPEKIKSTVGRPLPYVEVKIVDPKTTKIMPHHEKGEIWVRGFNVMQKYFDDEEKTRESITSGGWYQTGDIGIMDEAGYLKIAGRIKEMLIRGGENIYPQEVENALMSHPAIKEAYVFGIPDERVGEEICTWISLDQNEPEVAPKEVREFLKGKLTYFKIPKHVFIVKEFPKLSTIKVSKLEMKKQTIEMLKDSNKS</sequence>
<dbReference type="InterPro" id="IPR020845">
    <property type="entry name" value="AMP-binding_CS"/>
</dbReference>
<dbReference type="AlphaFoldDB" id="T1JXN2"/>
<name>T1JXN2_TETUR</name>
<feature type="transmembrane region" description="Helical" evidence="8">
    <location>
        <begin position="25"/>
        <end position="43"/>
    </location>
</feature>
<reference evidence="12" key="1">
    <citation type="submission" date="2011-08" db="EMBL/GenBank/DDBJ databases">
        <authorList>
            <person name="Rombauts S."/>
        </authorList>
    </citation>
    <scope>NUCLEOTIDE SEQUENCE</scope>
    <source>
        <strain evidence="12">London</strain>
    </source>
</reference>
<evidence type="ECO:0000313" key="12">
    <source>
        <dbReference type="Proteomes" id="UP000015104"/>
    </source>
</evidence>
<accession>T1JXN2</accession>
<dbReference type="InterPro" id="IPR045851">
    <property type="entry name" value="AMP-bd_C_sf"/>
</dbReference>
<evidence type="ECO:0000256" key="5">
    <source>
        <dbReference type="ARBA" id="ARBA00039638"/>
    </source>
</evidence>
<protein>
    <recommendedName>
        <fullName evidence="5">Medium-chain acyl-CoA ligase ACSF2, mitochondrial</fullName>
        <ecNumber evidence="4">6.2.1.2</ecNumber>
    </recommendedName>
</protein>
<dbReference type="EnsemblMetazoa" id="tetur02g12630.1">
    <property type="protein sequence ID" value="tetur02g12630.1"/>
    <property type="gene ID" value="tetur02g12630"/>
</dbReference>
<dbReference type="PANTHER" id="PTHR43201">
    <property type="entry name" value="ACYL-COA SYNTHETASE"/>
    <property type="match status" value="1"/>
</dbReference>
<dbReference type="EMBL" id="CAEY01000832">
    <property type="status" value="NOT_ANNOTATED_CDS"/>
    <property type="molecule type" value="Genomic_DNA"/>
</dbReference>
<dbReference type="Gene3D" id="3.30.300.30">
    <property type="match status" value="1"/>
</dbReference>
<evidence type="ECO:0000259" key="9">
    <source>
        <dbReference type="Pfam" id="PF00501"/>
    </source>
</evidence>
<proteinExistence type="inferred from homology"/>
<dbReference type="PANTHER" id="PTHR43201:SF5">
    <property type="entry name" value="MEDIUM-CHAIN ACYL-COA LIGASE ACSF2, MITOCHONDRIAL"/>
    <property type="match status" value="1"/>
</dbReference>
<dbReference type="PROSITE" id="PS00455">
    <property type="entry name" value="AMP_BINDING"/>
    <property type="match status" value="1"/>
</dbReference>
<dbReference type="SUPFAM" id="SSF56801">
    <property type="entry name" value="Acetyl-CoA synthetase-like"/>
    <property type="match status" value="1"/>
</dbReference>
<comment type="function">
    <text evidence="3">Acyl-CoA synthases catalyze the initial reaction in fatty acid metabolism, by forming a thioester with CoA. Has some preference toward medium-chain substrates. Plays a role in adipocyte differentiation.</text>
</comment>
<comment type="catalytic activity">
    <reaction evidence="7">
        <text>a medium-chain fatty acid + ATP + CoA = a medium-chain fatty acyl-CoA + AMP + diphosphate</text>
        <dbReference type="Rhea" id="RHEA:48340"/>
        <dbReference type="ChEBI" id="CHEBI:30616"/>
        <dbReference type="ChEBI" id="CHEBI:33019"/>
        <dbReference type="ChEBI" id="CHEBI:57287"/>
        <dbReference type="ChEBI" id="CHEBI:59558"/>
        <dbReference type="ChEBI" id="CHEBI:90546"/>
        <dbReference type="ChEBI" id="CHEBI:456215"/>
        <dbReference type="EC" id="6.2.1.2"/>
    </reaction>
</comment>
<dbReference type="InterPro" id="IPR025110">
    <property type="entry name" value="AMP-bd_C"/>
</dbReference>
<dbReference type="Proteomes" id="UP000015104">
    <property type="component" value="Unassembled WGS sequence"/>
</dbReference>
<keyword evidence="2" id="KW-0436">Ligase</keyword>
<dbReference type="Pfam" id="PF00501">
    <property type="entry name" value="AMP-binding"/>
    <property type="match status" value="1"/>
</dbReference>
<comment type="similarity">
    <text evidence="1">Belongs to the ATP-dependent AMP-binding enzyme family.</text>
</comment>
<dbReference type="GO" id="GO:0031956">
    <property type="term" value="F:medium-chain fatty acid-CoA ligase activity"/>
    <property type="evidence" value="ECO:0007669"/>
    <property type="project" value="UniProtKB-EC"/>
</dbReference>
<dbReference type="HOGENOM" id="CLU_000022_59_7_1"/>